<dbReference type="PANTHER" id="PTHR11076:SF35">
    <property type="entry name" value="DNA REPAIR PROTEIN HOMOLOG YOBH"/>
    <property type="match status" value="1"/>
</dbReference>
<dbReference type="Gene3D" id="1.10.150.20">
    <property type="entry name" value="5' to 3' exonuclease, C-terminal subdomain"/>
    <property type="match status" value="1"/>
</dbReference>
<keyword evidence="6" id="KW-0460">Magnesium</keyword>
<dbReference type="SUPFAM" id="SSF56672">
    <property type="entry name" value="DNA/RNA polymerases"/>
    <property type="match status" value="1"/>
</dbReference>
<dbReference type="Pfam" id="PF11799">
    <property type="entry name" value="IMS_C"/>
    <property type="match status" value="1"/>
</dbReference>
<dbReference type="GO" id="GO:0005829">
    <property type="term" value="C:cytosol"/>
    <property type="evidence" value="ECO:0007669"/>
    <property type="project" value="TreeGrafter"/>
</dbReference>
<dbReference type="InterPro" id="IPR022880">
    <property type="entry name" value="DNApol_IV"/>
</dbReference>
<dbReference type="GO" id="GO:0003887">
    <property type="term" value="F:DNA-directed DNA polymerase activity"/>
    <property type="evidence" value="ECO:0007669"/>
    <property type="project" value="UniProtKB-UniRule"/>
</dbReference>
<dbReference type="HAMAP" id="MF_01113">
    <property type="entry name" value="DNApol_IV"/>
    <property type="match status" value="1"/>
</dbReference>
<feature type="active site" evidence="6">
    <location>
        <position position="106"/>
    </location>
</feature>
<keyword evidence="5 6" id="KW-0239">DNA-directed DNA polymerase</keyword>
<dbReference type="GO" id="GO:0042276">
    <property type="term" value="P:error-prone translesion synthesis"/>
    <property type="evidence" value="ECO:0007669"/>
    <property type="project" value="TreeGrafter"/>
</dbReference>
<keyword evidence="2 6" id="KW-0515">Mutator protein</keyword>
<evidence type="ECO:0000256" key="4">
    <source>
        <dbReference type="ARBA" id="ARBA00022763"/>
    </source>
</evidence>
<evidence type="ECO:0000256" key="5">
    <source>
        <dbReference type="ARBA" id="ARBA00022932"/>
    </source>
</evidence>
<dbReference type="PROSITE" id="PS50173">
    <property type="entry name" value="UMUC"/>
    <property type="match status" value="1"/>
</dbReference>
<sequence>MKRVIFLVDMDAFFTSCELTRHPEILNNPAVVAGDPKKRSGIILTANYEARKFGIKTTMLLNKALKLCPHLIIIAPDRNFYKQKSKEVIDILSSYTPLIEQNSIDEAWLDMTGCEKIFGNPEKSAELIGTCLKNELGLSCSIGISENKFLSKMASEMKKPSGITELWKKDIRIKLWPQSINYMYGVGKHTAEKLKNIRITNIGELALSNRDILIKKLGKMGSELHALANGIDDSPVRPHSRDDIKSIGKSITLSKDTFDMEYVKIVLMKLCDAVGMTARKYNKSGHIVQLSIKYYNFHVITRRTTIPSTCLVKDIYSASIKLLKNNWSSDTPIRLLGISLSGFSEENSFAKQISMFELPKIKHYTEIPSKYEKIEDVISSIRNKYGFSIINRAVLMNKSSKNKS</sequence>
<comment type="subcellular location">
    <subcellularLocation>
        <location evidence="6">Cytoplasm</location>
    </subcellularLocation>
</comment>
<dbReference type="Gene3D" id="3.30.70.270">
    <property type="match status" value="1"/>
</dbReference>
<dbReference type="PANTHER" id="PTHR11076">
    <property type="entry name" value="DNA REPAIR POLYMERASE UMUC / TRANSFERASE FAMILY MEMBER"/>
    <property type="match status" value="1"/>
</dbReference>
<keyword evidence="3 6" id="KW-0548">Nucleotidyltransferase</keyword>
<dbReference type="GeneID" id="29418660"/>
<dbReference type="GO" id="GO:0009432">
    <property type="term" value="P:SOS response"/>
    <property type="evidence" value="ECO:0007669"/>
    <property type="project" value="TreeGrafter"/>
</dbReference>
<dbReference type="Gene3D" id="3.30.1490.100">
    <property type="entry name" value="DNA polymerase, Y-family, little finger domain"/>
    <property type="match status" value="1"/>
</dbReference>
<evidence type="ECO:0000256" key="1">
    <source>
        <dbReference type="ARBA" id="ARBA00010945"/>
    </source>
</evidence>
<dbReference type="EC" id="2.7.7.7" evidence="6"/>
<comment type="catalytic activity">
    <reaction evidence="6">
        <text>DNA(n) + a 2'-deoxyribonucleoside 5'-triphosphate = DNA(n+1) + diphosphate</text>
        <dbReference type="Rhea" id="RHEA:22508"/>
        <dbReference type="Rhea" id="RHEA-COMP:17339"/>
        <dbReference type="Rhea" id="RHEA-COMP:17340"/>
        <dbReference type="ChEBI" id="CHEBI:33019"/>
        <dbReference type="ChEBI" id="CHEBI:61560"/>
        <dbReference type="ChEBI" id="CHEBI:173112"/>
        <dbReference type="EC" id="2.7.7.7"/>
    </reaction>
</comment>
<organism evidence="8 9">
    <name type="scientific">Clostridium tyrobutyricum DIVETGP</name>
    <dbReference type="NCBI Taxonomy" id="1408889"/>
    <lineage>
        <taxon>Bacteria</taxon>
        <taxon>Bacillati</taxon>
        <taxon>Bacillota</taxon>
        <taxon>Clostridia</taxon>
        <taxon>Eubacteriales</taxon>
        <taxon>Clostridiaceae</taxon>
        <taxon>Clostridium</taxon>
    </lineage>
</organism>
<evidence type="ECO:0000256" key="3">
    <source>
        <dbReference type="ARBA" id="ARBA00022695"/>
    </source>
</evidence>
<reference evidence="8 9" key="1">
    <citation type="journal article" date="2015" name="Genome Announc.">
        <title>Draft Genome Sequence of Clostridium tyrobutyricum Strain DIVETGP, Isolated from Cow's Milk for Grana Padano Production.</title>
        <authorList>
            <person name="Soggiu A."/>
            <person name="Piras C."/>
            <person name="Gaiarsa S."/>
            <person name="Sassera D."/>
            <person name="Roncada P."/>
            <person name="Bendixen E."/>
            <person name="Brasca M."/>
            <person name="Bonizzi L."/>
        </authorList>
    </citation>
    <scope>NUCLEOTIDE SEQUENCE [LARGE SCALE GENOMIC DNA]</scope>
    <source>
        <strain evidence="8 9">DIVETGP</strain>
    </source>
</reference>
<comment type="subunit">
    <text evidence="6">Monomer.</text>
</comment>
<evidence type="ECO:0000313" key="9">
    <source>
        <dbReference type="Proteomes" id="UP000019482"/>
    </source>
</evidence>
<keyword evidence="6 8" id="KW-0808">Transferase</keyword>
<dbReference type="InterPro" id="IPR017961">
    <property type="entry name" value="DNA_pol_Y-fam_little_finger"/>
</dbReference>
<dbReference type="GO" id="GO:0006261">
    <property type="term" value="P:DNA-templated DNA replication"/>
    <property type="evidence" value="ECO:0007669"/>
    <property type="project" value="UniProtKB-UniRule"/>
</dbReference>
<evidence type="ECO:0000256" key="2">
    <source>
        <dbReference type="ARBA" id="ARBA00022457"/>
    </source>
</evidence>
<dbReference type="Pfam" id="PF00817">
    <property type="entry name" value="IMS"/>
    <property type="match status" value="1"/>
</dbReference>
<dbReference type="Gene3D" id="3.40.1170.60">
    <property type="match status" value="1"/>
</dbReference>
<keyword evidence="9" id="KW-1185">Reference proteome</keyword>
<dbReference type="OrthoDB" id="9808813at2"/>
<comment type="function">
    <text evidence="6">Poorly processive, error-prone DNA polymerase involved in untargeted mutagenesis. Copies undamaged DNA at stalled replication forks, which arise in vivo from mismatched or misaligned primer ends. These misaligned primers can be extended by PolIV. Exhibits no 3'-5' exonuclease (proofreading) activity. May be involved in translesional synthesis, in conjunction with the beta clamp from PolIII.</text>
</comment>
<dbReference type="GO" id="GO:0003684">
    <property type="term" value="F:damaged DNA binding"/>
    <property type="evidence" value="ECO:0007669"/>
    <property type="project" value="InterPro"/>
</dbReference>
<proteinExistence type="inferred from homology"/>
<comment type="caution">
    <text evidence="8">The sequence shown here is derived from an EMBL/GenBank/DDBJ whole genome shotgun (WGS) entry which is preliminary data.</text>
</comment>
<dbReference type="InterPro" id="IPR001126">
    <property type="entry name" value="UmuC"/>
</dbReference>
<dbReference type="EMBL" id="CBXI010000044">
    <property type="protein sequence ID" value="CDL92934.1"/>
    <property type="molecule type" value="Genomic_DNA"/>
</dbReference>
<dbReference type="Proteomes" id="UP000019482">
    <property type="component" value="Unassembled WGS sequence"/>
</dbReference>
<evidence type="ECO:0000256" key="6">
    <source>
        <dbReference type="HAMAP-Rule" id="MF_01113"/>
    </source>
</evidence>
<keyword evidence="4 6" id="KW-0227">DNA damage</keyword>
<dbReference type="InterPro" id="IPR043502">
    <property type="entry name" value="DNA/RNA_pol_sf"/>
</dbReference>
<keyword evidence="6" id="KW-0238">DNA-binding</keyword>
<feature type="site" description="Substrate discrimination" evidence="6">
    <location>
        <position position="14"/>
    </location>
</feature>
<keyword evidence="6" id="KW-0235">DNA replication</keyword>
<keyword evidence="6" id="KW-0479">Metal-binding</keyword>
<dbReference type="RefSeq" id="WP_017894935.1">
    <property type="nucleotide sequence ID" value="NZ_CBXI010000044.1"/>
</dbReference>
<accession>W6NBJ5</accession>
<dbReference type="AlphaFoldDB" id="W6NBJ5"/>
<dbReference type="GO" id="GO:0006281">
    <property type="term" value="P:DNA repair"/>
    <property type="evidence" value="ECO:0007669"/>
    <property type="project" value="UniProtKB-UniRule"/>
</dbReference>
<keyword evidence="6" id="KW-0963">Cytoplasm</keyword>
<evidence type="ECO:0000313" key="8">
    <source>
        <dbReference type="EMBL" id="CDL92934.1"/>
    </source>
</evidence>
<dbReference type="NCBIfam" id="NF002677">
    <property type="entry name" value="PRK02406.1"/>
    <property type="match status" value="1"/>
</dbReference>
<dbReference type="InterPro" id="IPR036775">
    <property type="entry name" value="DNA_pol_Y-fam_lit_finger_sf"/>
</dbReference>
<dbReference type="GO" id="GO:0000287">
    <property type="term" value="F:magnesium ion binding"/>
    <property type="evidence" value="ECO:0007669"/>
    <property type="project" value="UniProtKB-UniRule"/>
</dbReference>
<comment type="cofactor">
    <cofactor evidence="6">
        <name>Mg(2+)</name>
        <dbReference type="ChEBI" id="CHEBI:18420"/>
    </cofactor>
    <text evidence="6">Binds 2 magnesium ions per subunit.</text>
</comment>
<dbReference type="CDD" id="cd03586">
    <property type="entry name" value="PolY_Pol_IV_kappa"/>
    <property type="match status" value="1"/>
</dbReference>
<feature type="binding site" evidence="6">
    <location>
        <position position="9"/>
    </location>
    <ligand>
        <name>Mg(2+)</name>
        <dbReference type="ChEBI" id="CHEBI:18420"/>
    </ligand>
</feature>
<gene>
    <name evidence="6" type="primary">dinB</name>
    <name evidence="8" type="ORF">CTDIVETGP_3004</name>
</gene>
<dbReference type="InterPro" id="IPR050116">
    <property type="entry name" value="DNA_polymerase-Y"/>
</dbReference>
<dbReference type="SUPFAM" id="SSF100879">
    <property type="entry name" value="Lesion bypass DNA polymerase (Y-family), little finger domain"/>
    <property type="match status" value="1"/>
</dbReference>
<feature type="domain" description="UmuC" evidence="7">
    <location>
        <begin position="5"/>
        <end position="187"/>
    </location>
</feature>
<keyword evidence="6" id="KW-0234">DNA repair</keyword>
<evidence type="ECO:0000259" key="7">
    <source>
        <dbReference type="PROSITE" id="PS50173"/>
    </source>
</evidence>
<feature type="binding site" evidence="6">
    <location>
        <position position="105"/>
    </location>
    <ligand>
        <name>Mg(2+)</name>
        <dbReference type="ChEBI" id="CHEBI:18420"/>
    </ligand>
</feature>
<protein>
    <recommendedName>
        <fullName evidence="6">DNA polymerase IV</fullName>
        <shortName evidence="6">Pol IV</shortName>
        <ecNumber evidence="6">2.7.7.7</ecNumber>
    </recommendedName>
</protein>
<dbReference type="InterPro" id="IPR043128">
    <property type="entry name" value="Rev_trsase/Diguanyl_cyclase"/>
</dbReference>
<comment type="similarity">
    <text evidence="1 6">Belongs to the DNA polymerase type-Y family.</text>
</comment>
<name>W6NBJ5_CLOTY</name>